<keyword evidence="1" id="KW-0285">Flavoprotein</keyword>
<dbReference type="InterPro" id="IPR011251">
    <property type="entry name" value="Luciferase-like_dom"/>
</dbReference>
<dbReference type="PANTHER" id="PTHR30011">
    <property type="entry name" value="ALKANESULFONATE MONOOXYGENASE-RELATED"/>
    <property type="match status" value="1"/>
</dbReference>
<keyword evidence="4" id="KW-0503">Monooxygenase</keyword>
<dbReference type="GO" id="GO:0047646">
    <property type="term" value="F:alkanal monooxygenase (FMN-linked) activity"/>
    <property type="evidence" value="ECO:0007669"/>
    <property type="project" value="UniProtKB-EC"/>
</dbReference>
<dbReference type="EMBL" id="JADMCD010000006">
    <property type="protein sequence ID" value="MBF8641731.1"/>
    <property type="molecule type" value="Genomic_DNA"/>
</dbReference>
<evidence type="ECO:0000313" key="8">
    <source>
        <dbReference type="Proteomes" id="UP000250443"/>
    </source>
</evidence>
<reference evidence="6 9" key="2">
    <citation type="submission" date="2020-10" db="EMBL/GenBank/DDBJ databases">
        <title>Genome sequences of Pseudomonas isolates.</title>
        <authorList>
            <person name="Wessels L."/>
            <person name="Reich F."/>
            <person name="Hammerl J."/>
        </authorList>
    </citation>
    <scope>NUCLEOTIDE SEQUENCE [LARGE SCALE GENOMIC DNA]</scope>
    <source>
        <strain evidence="6 9">20-MO00624-0</strain>
    </source>
</reference>
<evidence type="ECO:0000313" key="6">
    <source>
        <dbReference type="EMBL" id="MBF8641731.1"/>
    </source>
</evidence>
<dbReference type="SUPFAM" id="SSF51679">
    <property type="entry name" value="Bacterial luciferase-like"/>
    <property type="match status" value="1"/>
</dbReference>
<name>A0A2X2DK32_PSELU</name>
<dbReference type="InterPro" id="IPR051260">
    <property type="entry name" value="Diverse_substr_monoxygenases"/>
</dbReference>
<dbReference type="Gene3D" id="3.20.20.30">
    <property type="entry name" value="Luciferase-like domain"/>
    <property type="match status" value="1"/>
</dbReference>
<feature type="domain" description="Luciferase-like" evidence="5">
    <location>
        <begin position="38"/>
        <end position="281"/>
    </location>
</feature>
<dbReference type="EMBL" id="UAUF01000014">
    <property type="protein sequence ID" value="SPZ12495.1"/>
    <property type="molecule type" value="Genomic_DNA"/>
</dbReference>
<proteinExistence type="predicted"/>
<keyword evidence="2" id="KW-0288">FMN</keyword>
<dbReference type="InterPro" id="IPR020020">
    <property type="entry name" value="Luciferase-type_oxidoreductase"/>
</dbReference>
<sequence>MNAASLPLDHPFAHHNGFNRVFAPDRLTLGFILPVASYPNEPGPSLEHHAELTQLADQLGFAALWARDVPFYDPGFGDMGQVFEAFTYLGFLAGTTKRITLATGSAVITLRHPLHLAKMAASVDQLSSGRLVLGIASGDRPVEYPAFGLEDEYEQRGDRFREAFEMFRLASETPFPNGDFDRFGDLQGLADLVPKPFNGRIPAFVTGRSRQAMDWIAANADGWFYYFIGVEHVSAITTLWRETIKRVTGEETFKPFAQGMFFDLAEDPDQAPMPIHAGLRIGRRYLVDYLEHMQRRGVNHAALNLKSSRRPAKEVVQELAEYVLPHFPSHEPLEP</sequence>
<dbReference type="NCBIfam" id="TIGR03571">
    <property type="entry name" value="lucif_BA3436"/>
    <property type="match status" value="1"/>
</dbReference>
<keyword evidence="3 7" id="KW-0560">Oxidoreductase</keyword>
<dbReference type="Proteomes" id="UP000250443">
    <property type="component" value="Unassembled WGS sequence"/>
</dbReference>
<evidence type="ECO:0000256" key="1">
    <source>
        <dbReference type="ARBA" id="ARBA00022630"/>
    </source>
</evidence>
<accession>A0A2X2DK32</accession>
<dbReference type="InterPro" id="IPR036661">
    <property type="entry name" value="Luciferase-like_sf"/>
</dbReference>
<evidence type="ECO:0000256" key="4">
    <source>
        <dbReference type="ARBA" id="ARBA00023033"/>
    </source>
</evidence>
<evidence type="ECO:0000313" key="9">
    <source>
        <dbReference type="Proteomes" id="UP000626180"/>
    </source>
</evidence>
<evidence type="ECO:0000256" key="3">
    <source>
        <dbReference type="ARBA" id="ARBA00023002"/>
    </source>
</evidence>
<keyword evidence="9" id="KW-1185">Reference proteome</keyword>
<dbReference type="EC" id="1.14.14.3" evidence="7"/>
<gene>
    <name evidence="7" type="primary">luxB</name>
    <name evidence="6" type="ORF">IRZ65_13675</name>
    <name evidence="7" type="ORF">NCTC11842_04507</name>
</gene>
<dbReference type="Proteomes" id="UP000626180">
    <property type="component" value="Unassembled WGS sequence"/>
</dbReference>
<evidence type="ECO:0000313" key="7">
    <source>
        <dbReference type="EMBL" id="SPZ12495.1"/>
    </source>
</evidence>
<dbReference type="RefSeq" id="WP_010796242.1">
    <property type="nucleotide sequence ID" value="NZ_CP044086.1"/>
</dbReference>
<dbReference type="Pfam" id="PF00296">
    <property type="entry name" value="Bac_luciferase"/>
    <property type="match status" value="1"/>
</dbReference>
<evidence type="ECO:0000256" key="2">
    <source>
        <dbReference type="ARBA" id="ARBA00022643"/>
    </source>
</evidence>
<evidence type="ECO:0000259" key="5">
    <source>
        <dbReference type="Pfam" id="PF00296"/>
    </source>
</evidence>
<organism evidence="7 8">
    <name type="scientific">Pseudomonas luteola</name>
    <dbReference type="NCBI Taxonomy" id="47886"/>
    <lineage>
        <taxon>Bacteria</taxon>
        <taxon>Pseudomonadati</taxon>
        <taxon>Pseudomonadota</taxon>
        <taxon>Gammaproteobacteria</taxon>
        <taxon>Pseudomonadales</taxon>
        <taxon>Pseudomonadaceae</taxon>
        <taxon>Pseudomonas</taxon>
    </lineage>
</organism>
<dbReference type="PANTHER" id="PTHR30011:SF16">
    <property type="entry name" value="C2H2 FINGER DOMAIN TRANSCRIPTION FACTOR (EUROFUNG)-RELATED"/>
    <property type="match status" value="1"/>
</dbReference>
<dbReference type="GeneID" id="300265026"/>
<protein>
    <submittedName>
        <fullName evidence="6">LLM class oxidoreductase</fullName>
    </submittedName>
    <submittedName>
        <fullName evidence="7">Luciferase family protein</fullName>
        <ecNumber evidence="7">1.14.14.3</ecNumber>
    </submittedName>
</protein>
<dbReference type="AlphaFoldDB" id="A0A2X2DK32"/>
<reference evidence="7 8" key="1">
    <citation type="submission" date="2018-06" db="EMBL/GenBank/DDBJ databases">
        <authorList>
            <consortium name="Pathogen Informatics"/>
            <person name="Doyle S."/>
        </authorList>
    </citation>
    <scope>NUCLEOTIDE SEQUENCE [LARGE SCALE GENOMIC DNA]</scope>
    <source>
        <strain evidence="7 8">NCTC11842</strain>
    </source>
</reference>